<dbReference type="GO" id="GO:0018104">
    <property type="term" value="P:peptidoglycan-protein cross-linking"/>
    <property type="evidence" value="ECO:0007669"/>
    <property type="project" value="TreeGrafter"/>
</dbReference>
<sequence>MTLSKPLSRRQFLNMSGLAVASAGLAGCTSSMNTDRFRAETAPYFRNPAMEGRFSDPRYGAELEGPVDGGAPPSGLPAQSAYYAEMYGPKIDDGFNIPAVPYQQIDARFYRQQVENTFGERPGTIIVDTGERFLYLILPNGSAMRYGVGIGREGFAWSGRGVIQWKQKWPRWKPPNEMVARQPHLEQYSIANGGMAPGLNNPLGARAMYIFQNGQDTLYRLHGNPEWQSIGKAVSSGCVRLINQDVIDLYDRVRPGAPILVI</sequence>
<keyword evidence="3" id="KW-0328">Glycosyltransferase</keyword>
<dbReference type="GO" id="GO:0008360">
    <property type="term" value="P:regulation of cell shape"/>
    <property type="evidence" value="ECO:0007669"/>
    <property type="project" value="UniProtKB-UniRule"/>
</dbReference>
<dbReference type="InterPro" id="IPR005490">
    <property type="entry name" value="LD_TPept_cat_dom"/>
</dbReference>
<dbReference type="FunFam" id="2.40.440.10:FF:000002">
    <property type="entry name" value="L,D-transpeptidase ErfK/SrfK"/>
    <property type="match status" value="1"/>
</dbReference>
<evidence type="ECO:0000256" key="8">
    <source>
        <dbReference type="ARBA" id="ARBA00023316"/>
    </source>
</evidence>
<evidence type="ECO:0000256" key="3">
    <source>
        <dbReference type="ARBA" id="ARBA00022676"/>
    </source>
</evidence>
<reference evidence="11 12" key="1">
    <citation type="journal article" date="2016" name="Syst. Appl. Microbiol.">
        <title>Pararhizobium polonicum sp. nov. isolated from tumors on stone fruit rootstocks.</title>
        <authorList>
            <person name="Pulawska J."/>
            <person name="Kuzmanovic N."/>
            <person name="Willems A."/>
            <person name="Pothier J.F."/>
        </authorList>
    </citation>
    <scope>NUCLEOTIDE SEQUENCE [LARGE SCALE GENOMIC DNA]</scope>
    <source>
        <strain evidence="11 12">F5.1</strain>
    </source>
</reference>
<organism evidence="11 12">
    <name type="scientific">Pararhizobium polonicum</name>
    <dbReference type="NCBI Taxonomy" id="1612624"/>
    <lineage>
        <taxon>Bacteria</taxon>
        <taxon>Pseudomonadati</taxon>
        <taxon>Pseudomonadota</taxon>
        <taxon>Alphaproteobacteria</taxon>
        <taxon>Hyphomicrobiales</taxon>
        <taxon>Rhizobiaceae</taxon>
        <taxon>Rhizobium/Agrobacterium group</taxon>
        <taxon>Pararhizobium</taxon>
    </lineage>
</organism>
<dbReference type="Proteomes" id="UP000093111">
    <property type="component" value="Unassembled WGS sequence"/>
</dbReference>
<accession>A0A1C7P3T5</accession>
<dbReference type="InterPro" id="IPR050979">
    <property type="entry name" value="LD-transpeptidase"/>
</dbReference>
<comment type="caution">
    <text evidence="11">The sequence shown here is derived from an EMBL/GenBank/DDBJ whole genome shotgun (WGS) entry which is preliminary data.</text>
</comment>
<keyword evidence="12" id="KW-1185">Reference proteome</keyword>
<evidence type="ECO:0000259" key="10">
    <source>
        <dbReference type="PROSITE" id="PS52029"/>
    </source>
</evidence>
<evidence type="ECO:0000256" key="2">
    <source>
        <dbReference type="ARBA" id="ARBA00005992"/>
    </source>
</evidence>
<dbReference type="SUPFAM" id="SSF141523">
    <property type="entry name" value="L,D-transpeptidase catalytic domain-like"/>
    <property type="match status" value="1"/>
</dbReference>
<keyword evidence="8 9" id="KW-0961">Cell wall biogenesis/degradation</keyword>
<keyword evidence="4" id="KW-0808">Transferase</keyword>
<evidence type="ECO:0000256" key="9">
    <source>
        <dbReference type="PROSITE-ProRule" id="PRU01373"/>
    </source>
</evidence>
<dbReference type="Pfam" id="PF03734">
    <property type="entry name" value="YkuD"/>
    <property type="match status" value="1"/>
</dbReference>
<dbReference type="STRING" id="1612624.ADU59_05930"/>
<evidence type="ECO:0000313" key="12">
    <source>
        <dbReference type="Proteomes" id="UP000093111"/>
    </source>
</evidence>
<comment type="similarity">
    <text evidence="2">Belongs to the YkuD family.</text>
</comment>
<proteinExistence type="inferred from homology"/>
<dbReference type="PROSITE" id="PS52029">
    <property type="entry name" value="LD_TPASE"/>
    <property type="match status" value="1"/>
</dbReference>
<dbReference type="PROSITE" id="PS51257">
    <property type="entry name" value="PROKAR_LIPOPROTEIN"/>
    <property type="match status" value="1"/>
</dbReference>
<dbReference type="InterPro" id="IPR006311">
    <property type="entry name" value="TAT_signal"/>
</dbReference>
<evidence type="ECO:0000256" key="6">
    <source>
        <dbReference type="ARBA" id="ARBA00022960"/>
    </source>
</evidence>
<evidence type="ECO:0000256" key="7">
    <source>
        <dbReference type="ARBA" id="ARBA00022984"/>
    </source>
</evidence>
<evidence type="ECO:0000256" key="5">
    <source>
        <dbReference type="ARBA" id="ARBA00022801"/>
    </source>
</evidence>
<dbReference type="PANTHER" id="PTHR30582:SF24">
    <property type="entry name" value="L,D-TRANSPEPTIDASE ERFK_SRFK-RELATED"/>
    <property type="match status" value="1"/>
</dbReference>
<feature type="active site" description="Nucleophile" evidence="9">
    <location>
        <position position="238"/>
    </location>
</feature>
<evidence type="ECO:0000256" key="1">
    <source>
        <dbReference type="ARBA" id="ARBA00004752"/>
    </source>
</evidence>
<dbReference type="GO" id="GO:0071972">
    <property type="term" value="F:peptidoglycan L,D-transpeptidase activity"/>
    <property type="evidence" value="ECO:0007669"/>
    <property type="project" value="TreeGrafter"/>
</dbReference>
<dbReference type="UniPathway" id="UPA00219"/>
<dbReference type="InterPro" id="IPR019546">
    <property type="entry name" value="TAT_signal_bac_arc"/>
</dbReference>
<dbReference type="AlphaFoldDB" id="A0A1C7P3T5"/>
<dbReference type="PROSITE" id="PS51318">
    <property type="entry name" value="TAT"/>
    <property type="match status" value="1"/>
</dbReference>
<dbReference type="CDD" id="cd16913">
    <property type="entry name" value="YkuD_like"/>
    <property type="match status" value="1"/>
</dbReference>
<name>A0A1C7P3T5_9HYPH</name>
<protein>
    <recommendedName>
        <fullName evidence="10">L,D-TPase catalytic domain-containing protein</fullName>
    </recommendedName>
</protein>
<evidence type="ECO:0000313" key="11">
    <source>
        <dbReference type="EMBL" id="OBZ95935.1"/>
    </source>
</evidence>
<keyword evidence="6 9" id="KW-0133">Cell shape</keyword>
<dbReference type="PANTHER" id="PTHR30582">
    <property type="entry name" value="L,D-TRANSPEPTIDASE"/>
    <property type="match status" value="1"/>
</dbReference>
<keyword evidence="7 9" id="KW-0573">Peptidoglycan synthesis</keyword>
<gene>
    <name evidence="11" type="ORF">ADU59_05930</name>
</gene>
<dbReference type="PATRIC" id="fig|1612624.7.peg.1241"/>
<keyword evidence="5" id="KW-0378">Hydrolase</keyword>
<comment type="pathway">
    <text evidence="1 9">Cell wall biogenesis; peptidoglycan biosynthesis.</text>
</comment>
<dbReference type="Gene3D" id="2.40.440.10">
    <property type="entry name" value="L,D-transpeptidase catalytic domain-like"/>
    <property type="match status" value="1"/>
</dbReference>
<dbReference type="GO" id="GO:0071555">
    <property type="term" value="P:cell wall organization"/>
    <property type="evidence" value="ECO:0007669"/>
    <property type="project" value="UniProtKB-UniRule"/>
</dbReference>
<dbReference type="InterPro" id="IPR038063">
    <property type="entry name" value="Transpep_catalytic_dom"/>
</dbReference>
<dbReference type="GO" id="GO:0016757">
    <property type="term" value="F:glycosyltransferase activity"/>
    <property type="evidence" value="ECO:0007669"/>
    <property type="project" value="UniProtKB-KW"/>
</dbReference>
<evidence type="ECO:0000256" key="4">
    <source>
        <dbReference type="ARBA" id="ARBA00022679"/>
    </source>
</evidence>
<dbReference type="NCBIfam" id="TIGR01409">
    <property type="entry name" value="TAT_signal_seq"/>
    <property type="match status" value="1"/>
</dbReference>
<dbReference type="OrthoDB" id="8478453at2"/>
<dbReference type="EMBL" id="LGLV01000005">
    <property type="protein sequence ID" value="OBZ95935.1"/>
    <property type="molecule type" value="Genomic_DNA"/>
</dbReference>
<dbReference type="RefSeq" id="WP_068952715.1">
    <property type="nucleotide sequence ID" value="NZ_LGLV01000005.1"/>
</dbReference>
<feature type="active site" description="Proton donor/acceptor" evidence="9">
    <location>
        <position position="222"/>
    </location>
</feature>
<dbReference type="GO" id="GO:0005576">
    <property type="term" value="C:extracellular region"/>
    <property type="evidence" value="ECO:0007669"/>
    <property type="project" value="TreeGrafter"/>
</dbReference>
<feature type="domain" description="L,D-TPase catalytic" evidence="10">
    <location>
        <begin position="123"/>
        <end position="262"/>
    </location>
</feature>